<protein>
    <submittedName>
        <fullName evidence="2">Uncharacterized protein</fullName>
    </submittedName>
</protein>
<dbReference type="Proteomes" id="UP001187192">
    <property type="component" value="Unassembled WGS sequence"/>
</dbReference>
<organism evidence="2 3">
    <name type="scientific">Ficus carica</name>
    <name type="common">Common fig</name>
    <dbReference type="NCBI Taxonomy" id="3494"/>
    <lineage>
        <taxon>Eukaryota</taxon>
        <taxon>Viridiplantae</taxon>
        <taxon>Streptophyta</taxon>
        <taxon>Embryophyta</taxon>
        <taxon>Tracheophyta</taxon>
        <taxon>Spermatophyta</taxon>
        <taxon>Magnoliopsida</taxon>
        <taxon>eudicotyledons</taxon>
        <taxon>Gunneridae</taxon>
        <taxon>Pentapetalae</taxon>
        <taxon>rosids</taxon>
        <taxon>fabids</taxon>
        <taxon>Rosales</taxon>
        <taxon>Moraceae</taxon>
        <taxon>Ficeae</taxon>
        <taxon>Ficus</taxon>
    </lineage>
</organism>
<gene>
    <name evidence="2" type="ORF">TIFTF001_006072</name>
</gene>
<reference evidence="2" key="1">
    <citation type="submission" date="2023-07" db="EMBL/GenBank/DDBJ databases">
        <title>draft genome sequence of fig (Ficus carica).</title>
        <authorList>
            <person name="Takahashi T."/>
            <person name="Nishimura K."/>
        </authorList>
    </citation>
    <scope>NUCLEOTIDE SEQUENCE</scope>
</reference>
<dbReference type="EMBL" id="BTGU01000006">
    <property type="protein sequence ID" value="GMN36504.1"/>
    <property type="molecule type" value="Genomic_DNA"/>
</dbReference>
<evidence type="ECO:0000313" key="2">
    <source>
        <dbReference type="EMBL" id="GMN36504.1"/>
    </source>
</evidence>
<name>A0AA88DFC2_FICCA</name>
<dbReference type="AlphaFoldDB" id="A0AA88DFC2"/>
<proteinExistence type="predicted"/>
<feature type="region of interest" description="Disordered" evidence="1">
    <location>
        <begin position="98"/>
        <end position="124"/>
    </location>
</feature>
<sequence length="124" mass="13415">MLSIPPPILRVNGDKGSSERLFEGCGNSVDHAIPALAIIKFLSTSAFKSYGGLSSNKAKKSTFATQALLRALVPSPPPPQQQQKKVLISDRGELSQSINRSLTTMPKPSEKRECNRQLETILPG</sequence>
<evidence type="ECO:0000256" key="1">
    <source>
        <dbReference type="SAM" id="MobiDB-lite"/>
    </source>
</evidence>
<accession>A0AA88DFC2</accession>
<keyword evidence="3" id="KW-1185">Reference proteome</keyword>
<comment type="caution">
    <text evidence="2">The sequence shown here is derived from an EMBL/GenBank/DDBJ whole genome shotgun (WGS) entry which is preliminary data.</text>
</comment>
<evidence type="ECO:0000313" key="3">
    <source>
        <dbReference type="Proteomes" id="UP001187192"/>
    </source>
</evidence>